<evidence type="ECO:0000256" key="1">
    <source>
        <dbReference type="SAM" id="MobiDB-lite"/>
    </source>
</evidence>
<dbReference type="PANTHER" id="PTHR37015:SF2">
    <property type="entry name" value="REVERSE TRANSCRIPTASE DOMAIN-CONTAINING PROTEIN"/>
    <property type="match status" value="1"/>
</dbReference>
<evidence type="ECO:0000313" key="2">
    <source>
        <dbReference type="EMBL" id="KAJ3086740.1"/>
    </source>
</evidence>
<organism evidence="2 3">
    <name type="scientific">Physocladia obscura</name>
    <dbReference type="NCBI Taxonomy" id="109957"/>
    <lineage>
        <taxon>Eukaryota</taxon>
        <taxon>Fungi</taxon>
        <taxon>Fungi incertae sedis</taxon>
        <taxon>Chytridiomycota</taxon>
        <taxon>Chytridiomycota incertae sedis</taxon>
        <taxon>Chytridiomycetes</taxon>
        <taxon>Chytridiales</taxon>
        <taxon>Chytriomycetaceae</taxon>
        <taxon>Physocladia</taxon>
    </lineage>
</organism>
<accession>A0AAD5SP06</accession>
<evidence type="ECO:0000313" key="3">
    <source>
        <dbReference type="Proteomes" id="UP001211907"/>
    </source>
</evidence>
<protein>
    <submittedName>
        <fullName evidence="2">Uncharacterized protein</fullName>
    </submittedName>
</protein>
<name>A0AAD5SP06_9FUNG</name>
<keyword evidence="3" id="KW-1185">Reference proteome</keyword>
<sequence>MQIFDDKNTPQKSARMLSSSVSSLGRAVSSPTKEMMSIVTNMKLEEIKIQQTRMLDHYKRVKNQVAGTSNRTAKLRFLYDGMKTFAIAGTLVHTNLQNVEALITQSGLDPTISQDLLEFWIKRLTAEINRCEKRWEYAHLFGGLLSEYVRAENMDWEMTDEVESVVDSSWSLASDRETDKTVSESYAKTEKEFYRVFKMDPVDVEAVKKFLVENPLKFEANNIYGDGEAADWKYFIDEMKEFGEYLLTEKVETDDVSLAIKSLLKNDLL</sequence>
<dbReference type="PANTHER" id="PTHR37015">
    <property type="entry name" value="REVERSE TRANSCRIPTASE DOMAIN-CONTAINING PROTEIN"/>
    <property type="match status" value="1"/>
</dbReference>
<dbReference type="AlphaFoldDB" id="A0AAD5SP06"/>
<dbReference type="Proteomes" id="UP001211907">
    <property type="component" value="Unassembled WGS sequence"/>
</dbReference>
<feature type="non-terminal residue" evidence="2">
    <location>
        <position position="269"/>
    </location>
</feature>
<comment type="caution">
    <text evidence="2">The sequence shown here is derived from an EMBL/GenBank/DDBJ whole genome shotgun (WGS) entry which is preliminary data.</text>
</comment>
<feature type="region of interest" description="Disordered" evidence="1">
    <location>
        <begin position="1"/>
        <end position="20"/>
    </location>
</feature>
<gene>
    <name evidence="2" type="ORF">HK100_008603</name>
</gene>
<proteinExistence type="predicted"/>
<reference evidence="2" key="1">
    <citation type="submission" date="2020-05" db="EMBL/GenBank/DDBJ databases">
        <title>Phylogenomic resolution of chytrid fungi.</title>
        <authorList>
            <person name="Stajich J.E."/>
            <person name="Amses K."/>
            <person name="Simmons R."/>
            <person name="Seto K."/>
            <person name="Myers J."/>
            <person name="Bonds A."/>
            <person name="Quandt C.A."/>
            <person name="Barry K."/>
            <person name="Liu P."/>
            <person name="Grigoriev I."/>
            <person name="Longcore J.E."/>
            <person name="James T.Y."/>
        </authorList>
    </citation>
    <scope>NUCLEOTIDE SEQUENCE</scope>
    <source>
        <strain evidence="2">JEL0513</strain>
    </source>
</reference>
<dbReference type="EMBL" id="JADGJH010004215">
    <property type="protein sequence ID" value="KAJ3086740.1"/>
    <property type="molecule type" value="Genomic_DNA"/>
</dbReference>